<organism evidence="2 3">
    <name type="scientific">Dictyobacter aurantiacus</name>
    <dbReference type="NCBI Taxonomy" id="1936993"/>
    <lineage>
        <taxon>Bacteria</taxon>
        <taxon>Bacillati</taxon>
        <taxon>Chloroflexota</taxon>
        <taxon>Ktedonobacteria</taxon>
        <taxon>Ktedonobacterales</taxon>
        <taxon>Dictyobacteraceae</taxon>
        <taxon>Dictyobacter</taxon>
    </lineage>
</organism>
<dbReference type="Proteomes" id="UP000287224">
    <property type="component" value="Unassembled WGS sequence"/>
</dbReference>
<dbReference type="AlphaFoldDB" id="A0A401ZIY4"/>
<feature type="transmembrane region" description="Helical" evidence="1">
    <location>
        <begin position="6"/>
        <end position="26"/>
    </location>
</feature>
<gene>
    <name evidence="2" type="ORF">KDAU_41310</name>
</gene>
<evidence type="ECO:0000256" key="1">
    <source>
        <dbReference type="SAM" id="Phobius"/>
    </source>
</evidence>
<evidence type="ECO:0000313" key="2">
    <source>
        <dbReference type="EMBL" id="GCE06802.1"/>
    </source>
</evidence>
<dbReference type="EMBL" id="BIFQ01000001">
    <property type="protein sequence ID" value="GCE06802.1"/>
    <property type="molecule type" value="Genomic_DNA"/>
</dbReference>
<evidence type="ECO:0008006" key="4">
    <source>
        <dbReference type="Google" id="ProtNLM"/>
    </source>
</evidence>
<keyword evidence="1" id="KW-0812">Transmembrane</keyword>
<evidence type="ECO:0000313" key="3">
    <source>
        <dbReference type="Proteomes" id="UP000287224"/>
    </source>
</evidence>
<comment type="caution">
    <text evidence="2">The sequence shown here is derived from an EMBL/GenBank/DDBJ whole genome shotgun (WGS) entry which is preliminary data.</text>
</comment>
<protein>
    <recommendedName>
        <fullName evidence="4">DUF4760 domain-containing protein</fullName>
    </recommendedName>
</protein>
<keyword evidence="1" id="KW-0472">Membrane</keyword>
<proteinExistence type="predicted"/>
<sequence>MNVNTITQLFSIIAVFISCAGVALSWRMGIVTRINTNIWEVYKQYNSDDIKQARANVRAIMQDPEWQQVEDLKSYQLYFQLPIVTCDGPNEVRQALWRQEQDIHRLLSFYHQIGVFLTRHLLDEDATLFLLGGGLDDRWNVLARVPGFFRNHPYEGMFVLYDCYLKWKQRHQHLYIDQHVLEHAIMKDTAD</sequence>
<name>A0A401ZIY4_9CHLR</name>
<accession>A0A401ZIY4</accession>
<reference evidence="3" key="1">
    <citation type="submission" date="2018-12" db="EMBL/GenBank/DDBJ databases">
        <title>Tengunoibacter tsumagoiensis gen. nov., sp. nov., Dictyobacter kobayashii sp. nov., D. alpinus sp. nov., and D. joshuensis sp. nov. and description of Dictyobacteraceae fam. nov. within the order Ktedonobacterales isolated from Tengu-no-mugimeshi.</title>
        <authorList>
            <person name="Wang C.M."/>
            <person name="Zheng Y."/>
            <person name="Sakai Y."/>
            <person name="Toyoda A."/>
            <person name="Minakuchi Y."/>
            <person name="Abe K."/>
            <person name="Yokota A."/>
            <person name="Yabe S."/>
        </authorList>
    </citation>
    <scope>NUCLEOTIDE SEQUENCE [LARGE SCALE GENOMIC DNA]</scope>
    <source>
        <strain evidence="3">S-27</strain>
    </source>
</reference>
<dbReference type="RefSeq" id="WP_126597698.1">
    <property type="nucleotide sequence ID" value="NZ_BIFQ01000001.1"/>
</dbReference>
<keyword evidence="3" id="KW-1185">Reference proteome</keyword>
<keyword evidence="1" id="KW-1133">Transmembrane helix</keyword>